<dbReference type="Proteomes" id="UP000297396">
    <property type="component" value="Unassembled WGS sequence"/>
</dbReference>
<evidence type="ECO:0000313" key="1">
    <source>
        <dbReference type="EMBL" id="TFV07569.1"/>
    </source>
</evidence>
<dbReference type="AlphaFoldDB" id="A0A4Y9JRN4"/>
<protein>
    <submittedName>
        <fullName evidence="1">Uncharacterized protein</fullName>
    </submittedName>
</protein>
<sequence>MNRKILFSADGTEQFEIRRDAVFGFKILQVVDEQQAVQIGGNYRSFAELAEALVDLAVFSGDDETTLIEINQSIQSVVHSIQSHCSQYAGETW</sequence>
<gene>
    <name evidence="1" type="ORF">E4T80_12110</name>
</gene>
<dbReference type="EMBL" id="SPPA01000042">
    <property type="protein sequence ID" value="TFV07569.1"/>
    <property type="molecule type" value="Genomic_DNA"/>
</dbReference>
<accession>A0A4Y9JRN4</accession>
<dbReference type="OrthoDB" id="9992002at2"/>
<evidence type="ECO:0000313" key="2">
    <source>
        <dbReference type="Proteomes" id="UP000297396"/>
    </source>
</evidence>
<reference evidence="1 2" key="1">
    <citation type="submission" date="2019-03" db="EMBL/GenBank/DDBJ databases">
        <title>Diversity of the mouse oral microbiome.</title>
        <authorList>
            <person name="Joseph S."/>
            <person name="Aduse-Opoku J."/>
            <person name="Curtis M."/>
            <person name="Wade W."/>
            <person name="Hashim A."/>
        </authorList>
    </citation>
    <scope>NUCLEOTIDE SEQUENCE [LARGE SCALE GENOMIC DNA]</scope>
    <source>
        <strain evidence="1 2">WT12</strain>
    </source>
</reference>
<name>A0A4Y9JRN4_9PAST</name>
<proteinExistence type="predicted"/>
<dbReference type="RefSeq" id="WP_135058659.1">
    <property type="nucleotide sequence ID" value="NZ_JADGLC010000042.1"/>
</dbReference>
<organism evidence="1 2">
    <name type="scientific">Muribacter muris</name>
    <dbReference type="NCBI Taxonomy" id="67855"/>
    <lineage>
        <taxon>Bacteria</taxon>
        <taxon>Pseudomonadati</taxon>
        <taxon>Pseudomonadota</taxon>
        <taxon>Gammaproteobacteria</taxon>
        <taxon>Pasteurellales</taxon>
        <taxon>Pasteurellaceae</taxon>
        <taxon>Muribacter</taxon>
    </lineage>
</organism>
<comment type="caution">
    <text evidence="1">The sequence shown here is derived from an EMBL/GenBank/DDBJ whole genome shotgun (WGS) entry which is preliminary data.</text>
</comment>